<organism evidence="2">
    <name type="scientific">marine sediment metagenome</name>
    <dbReference type="NCBI Taxonomy" id="412755"/>
    <lineage>
        <taxon>unclassified sequences</taxon>
        <taxon>metagenomes</taxon>
        <taxon>ecological metagenomes</taxon>
    </lineage>
</organism>
<gene>
    <name evidence="2" type="ORF">S12H4_46064</name>
</gene>
<dbReference type="GO" id="GO:0006259">
    <property type="term" value="P:DNA metabolic process"/>
    <property type="evidence" value="ECO:0007669"/>
    <property type="project" value="InterPro"/>
</dbReference>
<reference evidence="2" key="1">
    <citation type="journal article" date="2014" name="Front. Microbiol.">
        <title>High frequency of phylogenetically diverse reductive dehalogenase-homologous genes in deep subseafloor sedimentary metagenomes.</title>
        <authorList>
            <person name="Kawai M."/>
            <person name="Futagami T."/>
            <person name="Toyoda A."/>
            <person name="Takaki Y."/>
            <person name="Nishi S."/>
            <person name="Hori S."/>
            <person name="Arai W."/>
            <person name="Tsubouchi T."/>
            <person name="Morono Y."/>
            <person name="Uchiyama I."/>
            <person name="Ito T."/>
            <person name="Fujiyama A."/>
            <person name="Inagaki F."/>
            <person name="Takami H."/>
        </authorList>
    </citation>
    <scope>NUCLEOTIDE SEQUENCE</scope>
    <source>
        <strain evidence="2">Expedition CK06-06</strain>
    </source>
</reference>
<evidence type="ECO:0000256" key="1">
    <source>
        <dbReference type="SAM" id="MobiDB-lite"/>
    </source>
</evidence>
<dbReference type="AlphaFoldDB" id="X1U927"/>
<sequence>MEEELGAEKTTTLMKYAGVVTLTQHQAMEVLKTIWPTAPEVEVIKAAMICHQYGLNPLMKHVFLIPFKRRREGKVVGEDWAAVLGIGSNRLIAQRHHNYSYLDLTPRIMTEEEQQKILGTIDESKVWAITKIKDMATGAEAPGYGSWPKDESPYGADKGNTKLNMACIRSERQALDRQYPGEMPGVEVIDERYEAALISPTQGGEKVGARAPTTKAQQETSPTEEKPQEEA</sequence>
<dbReference type="GO" id="GO:0003677">
    <property type="term" value="F:DNA binding"/>
    <property type="evidence" value="ECO:0007669"/>
    <property type="project" value="InterPro"/>
</dbReference>
<dbReference type="InterPro" id="IPR018330">
    <property type="entry name" value="RecT_fam"/>
</dbReference>
<dbReference type="Pfam" id="PF03837">
    <property type="entry name" value="RecT"/>
    <property type="match status" value="1"/>
</dbReference>
<comment type="caution">
    <text evidence="2">The sequence shown here is derived from an EMBL/GenBank/DDBJ whole genome shotgun (WGS) entry which is preliminary data.</text>
</comment>
<proteinExistence type="predicted"/>
<evidence type="ECO:0000313" key="2">
    <source>
        <dbReference type="EMBL" id="GAJ14038.1"/>
    </source>
</evidence>
<evidence type="ECO:0008006" key="3">
    <source>
        <dbReference type="Google" id="ProtNLM"/>
    </source>
</evidence>
<accession>X1U927</accession>
<dbReference type="EMBL" id="BARW01028545">
    <property type="protein sequence ID" value="GAJ14038.1"/>
    <property type="molecule type" value="Genomic_DNA"/>
</dbReference>
<feature type="non-terminal residue" evidence="2">
    <location>
        <position position="231"/>
    </location>
</feature>
<name>X1U927_9ZZZZ</name>
<feature type="region of interest" description="Disordered" evidence="1">
    <location>
        <begin position="197"/>
        <end position="231"/>
    </location>
</feature>
<protein>
    <recommendedName>
        <fullName evidence="3">Phage recombination protein Bet</fullName>
    </recommendedName>
</protein>